<evidence type="ECO:0000256" key="3">
    <source>
        <dbReference type="ARBA" id="ARBA00022729"/>
    </source>
</evidence>
<dbReference type="AlphaFoldDB" id="A0A6P4IBV4"/>
<feature type="domain" description="EF-hand" evidence="13">
    <location>
        <begin position="205"/>
        <end position="240"/>
    </location>
</feature>
<evidence type="ECO:0000256" key="1">
    <source>
        <dbReference type="ARBA" id="ARBA00004319"/>
    </source>
</evidence>
<dbReference type="Proteomes" id="UP001652661">
    <property type="component" value="Chromosome 3L"/>
</dbReference>
<dbReference type="Pfam" id="PF13499">
    <property type="entry name" value="EF-hand_7"/>
    <property type="match status" value="1"/>
</dbReference>
<dbReference type="PANTHER" id="PTHR10827:SF52">
    <property type="entry name" value="IP16409P"/>
    <property type="match status" value="1"/>
</dbReference>
<evidence type="ECO:0000256" key="11">
    <source>
        <dbReference type="ARBA" id="ARBA00072696"/>
    </source>
</evidence>
<keyword evidence="6" id="KW-0106">Calcium</keyword>
<organism evidence="14 15">
    <name type="scientific">Drosophila kikkawai</name>
    <name type="common">Fruit fly</name>
    <dbReference type="NCBI Taxonomy" id="30033"/>
    <lineage>
        <taxon>Eukaryota</taxon>
        <taxon>Metazoa</taxon>
        <taxon>Ecdysozoa</taxon>
        <taxon>Arthropoda</taxon>
        <taxon>Hexapoda</taxon>
        <taxon>Insecta</taxon>
        <taxon>Pterygota</taxon>
        <taxon>Neoptera</taxon>
        <taxon>Endopterygota</taxon>
        <taxon>Diptera</taxon>
        <taxon>Brachycera</taxon>
        <taxon>Muscomorpha</taxon>
        <taxon>Ephydroidea</taxon>
        <taxon>Drosophilidae</taxon>
        <taxon>Drosophila</taxon>
        <taxon>Sophophora</taxon>
    </lineage>
</organism>
<dbReference type="SMART" id="SM00054">
    <property type="entry name" value="EFh"/>
    <property type="match status" value="4"/>
</dbReference>
<dbReference type="InterPro" id="IPR002048">
    <property type="entry name" value="EF_hand_dom"/>
</dbReference>
<keyword evidence="8" id="KW-0143">Chaperone</keyword>
<keyword evidence="5" id="KW-0256">Endoplasmic reticulum</keyword>
<keyword evidence="7" id="KW-0325">Glycoprotein</keyword>
<dbReference type="GO" id="GO:0015031">
    <property type="term" value="P:protein transport"/>
    <property type="evidence" value="ECO:0007669"/>
    <property type="project" value="UniProtKB-ARBA"/>
</dbReference>
<accession>A0A6P4IBV4</accession>
<evidence type="ECO:0000256" key="2">
    <source>
        <dbReference type="ARBA" id="ARBA00022723"/>
    </source>
</evidence>
<evidence type="ECO:0000313" key="15">
    <source>
        <dbReference type="RefSeq" id="XP_017021254.1"/>
    </source>
</evidence>
<evidence type="ECO:0000256" key="12">
    <source>
        <dbReference type="SAM" id="SignalP"/>
    </source>
</evidence>
<dbReference type="GO" id="GO:0005509">
    <property type="term" value="F:calcium ion binding"/>
    <property type="evidence" value="ECO:0007669"/>
    <property type="project" value="InterPro"/>
</dbReference>
<feature type="domain" description="EF-hand" evidence="13">
    <location>
        <begin position="80"/>
        <end position="115"/>
    </location>
</feature>
<protein>
    <recommendedName>
        <fullName evidence="11">Reticulocalbin-3</fullName>
    </recommendedName>
</protein>
<dbReference type="PROSITE" id="PS50222">
    <property type="entry name" value="EF_HAND_2"/>
    <property type="match status" value="3"/>
</dbReference>
<keyword evidence="14" id="KW-1185">Reference proteome</keyword>
<evidence type="ECO:0000256" key="9">
    <source>
        <dbReference type="ARBA" id="ARBA00056975"/>
    </source>
</evidence>
<feature type="chain" id="PRO_5027849011" description="Reticulocalbin-3" evidence="12">
    <location>
        <begin position="29"/>
        <end position="333"/>
    </location>
</feature>
<dbReference type="FunFam" id="1.10.238.10:FF:000104">
    <property type="entry name" value="calumenin isoform X1"/>
    <property type="match status" value="1"/>
</dbReference>
<sequence length="333" mass="38501">MQKTAGEMSNNNTRMMLLLVAIASAAIASSIPDDLVHNPLEVDSLHNKHFDGVEHNAQFDHEAFLGPDESKKFDGLTPEESRRRLGLIVDRIDENKDGLVNLSELKNWIAYTQRRYIEEDVNRVWNRHNPENNNTISWETYQKAVYGFLEDMSPEEQEAEDNGISYKSILKRDRYRWSVADTDSDDSLTKEEFAAFLHPEDHPSMKALVLHETFTDLDKDKDGKISVDEYIGDMFRPSSEDEEEPEWVANEREAFSHHRDIDNDGYMNEEEVKLWITPTDFDHSESEAKHLIFEADVDHDDQLTKAEILDKYDVFVGSQATDFGEALARHDEF</sequence>
<dbReference type="PANTHER" id="PTHR10827">
    <property type="entry name" value="RETICULOCALBIN"/>
    <property type="match status" value="1"/>
</dbReference>
<evidence type="ECO:0000256" key="6">
    <source>
        <dbReference type="ARBA" id="ARBA00022837"/>
    </source>
</evidence>
<dbReference type="Gene3D" id="1.10.238.10">
    <property type="entry name" value="EF-hand"/>
    <property type="match status" value="2"/>
</dbReference>
<dbReference type="InterPro" id="IPR011992">
    <property type="entry name" value="EF-hand-dom_pair"/>
</dbReference>
<dbReference type="OrthoDB" id="293868at2759"/>
<name>A0A6P4IBV4_DROKI</name>
<evidence type="ECO:0000256" key="7">
    <source>
        <dbReference type="ARBA" id="ARBA00023180"/>
    </source>
</evidence>
<evidence type="ECO:0000256" key="5">
    <source>
        <dbReference type="ARBA" id="ARBA00022824"/>
    </source>
</evidence>
<dbReference type="SUPFAM" id="SSF47473">
    <property type="entry name" value="EF-hand"/>
    <property type="match status" value="2"/>
</dbReference>
<reference evidence="15" key="1">
    <citation type="submission" date="2025-08" db="UniProtKB">
        <authorList>
            <consortium name="RefSeq"/>
        </authorList>
    </citation>
    <scope>IDENTIFICATION</scope>
    <source>
        <strain evidence="15">14028-0561.14</strain>
        <tissue evidence="15">Whole fly</tissue>
    </source>
</reference>
<feature type="signal peptide" evidence="12">
    <location>
        <begin position="1"/>
        <end position="28"/>
    </location>
</feature>
<dbReference type="InterPro" id="IPR018247">
    <property type="entry name" value="EF_Hand_1_Ca_BS"/>
</dbReference>
<keyword evidence="2" id="KW-0479">Metal-binding</keyword>
<dbReference type="GO" id="GO:0005788">
    <property type="term" value="C:endoplasmic reticulum lumen"/>
    <property type="evidence" value="ECO:0007669"/>
    <property type="project" value="UniProtKB-SubCell"/>
</dbReference>
<evidence type="ECO:0000313" key="14">
    <source>
        <dbReference type="Proteomes" id="UP001652661"/>
    </source>
</evidence>
<keyword evidence="4" id="KW-0677">Repeat</keyword>
<dbReference type="PROSITE" id="PS00018">
    <property type="entry name" value="EF_HAND_1"/>
    <property type="match status" value="5"/>
</dbReference>
<evidence type="ECO:0000256" key="4">
    <source>
        <dbReference type="ARBA" id="ARBA00022737"/>
    </source>
</evidence>
<comment type="subunit">
    <text evidence="10">Interacts with PCSK6 (immature form including the propeptide); probably involved in the maturation and the secretion of PCSK6.</text>
</comment>
<gene>
    <name evidence="15" type="primary">scf</name>
</gene>
<proteinExistence type="predicted"/>
<evidence type="ECO:0000256" key="8">
    <source>
        <dbReference type="ARBA" id="ARBA00023186"/>
    </source>
</evidence>
<comment type="function">
    <text evidence="9">Probable molecular chaperone assisting protein biosynthesis and transport in the endoplasmic reticulum. Required for the proper biosynthesis and transport of pulmonary surfactant-associated protein A/SP-A, pulmonary surfactant-associated protein D/SP-D and the lipid transporter ABCA3. By regulating both the proper expression and the degradation through the endoplasmic reticulum-associated protein degradation pathway of these proteins plays a crucial role in pulmonary surfactant homeostasis. Has an anti-fibrotic activity by negatively regulating the secretion of type I and type III collagens. This calcium-binding protein also transiently associates with immature PCSK6 and regulates its secretion.</text>
</comment>
<evidence type="ECO:0000256" key="10">
    <source>
        <dbReference type="ARBA" id="ARBA00063143"/>
    </source>
</evidence>
<dbReference type="RefSeq" id="XP_017021254.1">
    <property type="nucleotide sequence ID" value="XM_017165765.3"/>
</dbReference>
<keyword evidence="3 12" id="KW-0732">Signal</keyword>
<comment type="subcellular location">
    <subcellularLocation>
        <location evidence="1">Endoplasmic reticulum lumen</location>
    </subcellularLocation>
</comment>
<feature type="domain" description="EF-hand" evidence="13">
    <location>
        <begin position="168"/>
        <end position="203"/>
    </location>
</feature>
<evidence type="ECO:0000259" key="13">
    <source>
        <dbReference type="PROSITE" id="PS50222"/>
    </source>
</evidence>
<dbReference type="CDD" id="cd16226">
    <property type="entry name" value="EFh_CREC_Calumenin_like"/>
    <property type="match status" value="1"/>
</dbReference>